<evidence type="ECO:0000313" key="7">
    <source>
        <dbReference type="Proteomes" id="UP000729357"/>
    </source>
</evidence>
<evidence type="ECO:0000313" key="6">
    <source>
        <dbReference type="EMBL" id="KAG9988688.1"/>
    </source>
</evidence>
<dbReference type="InterPro" id="IPR035965">
    <property type="entry name" value="PAS-like_dom_sf"/>
</dbReference>
<evidence type="ECO:0000256" key="2">
    <source>
        <dbReference type="ARBA" id="ARBA00022643"/>
    </source>
</evidence>
<dbReference type="GO" id="GO:0005634">
    <property type="term" value="C:nucleus"/>
    <property type="evidence" value="ECO:0007669"/>
    <property type="project" value="TreeGrafter"/>
</dbReference>
<accession>A0A9P8G285</accession>
<feature type="compositionally biased region" description="Polar residues" evidence="4">
    <location>
        <begin position="520"/>
        <end position="529"/>
    </location>
</feature>
<feature type="region of interest" description="Disordered" evidence="4">
    <location>
        <begin position="520"/>
        <end position="560"/>
    </location>
</feature>
<feature type="region of interest" description="Disordered" evidence="4">
    <location>
        <begin position="1"/>
        <end position="57"/>
    </location>
</feature>
<keyword evidence="2" id="KW-0288">FMN</keyword>
<protein>
    <recommendedName>
        <fullName evidence="5">PAC domain-containing protein</fullName>
    </recommendedName>
</protein>
<proteinExistence type="predicted"/>
<feature type="non-terminal residue" evidence="6">
    <location>
        <position position="1"/>
    </location>
</feature>
<feature type="compositionally biased region" description="Basic and acidic residues" evidence="4">
    <location>
        <begin position="592"/>
        <end position="603"/>
    </location>
</feature>
<keyword evidence="1" id="KW-0285">Flavoprotein</keyword>
<dbReference type="NCBIfam" id="TIGR00229">
    <property type="entry name" value="sensory_box"/>
    <property type="match status" value="1"/>
</dbReference>
<reference evidence="6" key="1">
    <citation type="journal article" date="2021" name="J Fungi (Basel)">
        <title>Virulence traits and population genomics of the black yeast Aureobasidium melanogenum.</title>
        <authorList>
            <person name="Cernosa A."/>
            <person name="Sun X."/>
            <person name="Gostincar C."/>
            <person name="Fang C."/>
            <person name="Gunde-Cimerman N."/>
            <person name="Song Z."/>
        </authorList>
    </citation>
    <scope>NUCLEOTIDE SEQUENCE</scope>
    <source>
        <strain evidence="6">EXF-9298</strain>
    </source>
</reference>
<dbReference type="Pfam" id="PF13426">
    <property type="entry name" value="PAS_9"/>
    <property type="match status" value="1"/>
</dbReference>
<keyword evidence="3" id="KW-0157">Chromophore</keyword>
<feature type="region of interest" description="Disordered" evidence="4">
    <location>
        <begin position="589"/>
        <end position="611"/>
    </location>
</feature>
<dbReference type="InterPro" id="IPR000014">
    <property type="entry name" value="PAS"/>
</dbReference>
<evidence type="ECO:0000256" key="1">
    <source>
        <dbReference type="ARBA" id="ARBA00022630"/>
    </source>
</evidence>
<dbReference type="CDD" id="cd00130">
    <property type="entry name" value="PAS"/>
    <property type="match status" value="1"/>
</dbReference>
<keyword evidence="7" id="KW-1185">Reference proteome</keyword>
<sequence>MPSTRAGSVSPIQPSIFDPVEEAQEEYHTEPTTAPNSGSADDHEYYDLKPPPPSVSHSNMEQIGMRFFSVDHLNVILRDHQASTRFHRFLTLYRPYTLPSLESYVDTQKAVAAIEYANSLADSLPSLTGDIPRPAATVEKSFEERSRMVVQELVDDALPAYLTHRLVQLVTDSLVKEITGNIAPVLRDLIPSLAEVYCISDPSLPDNPIVYASEAFYDIGGYQKDFVIGRNCRFLQGPKSSSATVHRLIEALRAGQEITETILNYRRDGIPFMNLLMIAPLYDNKGNVRYFLGCQIDVTHLIEGGKGIETFEKLLANDRAEERYRGRSSRKPTQVLGELGQMMNDDELDAVNIRQRSRSRSSTPAGSSRVAPAPIRHNRKVFGMDDAHERGLWPHPSLGPSGRLPGVYQNYLLVRPYPSLRITFTSPALRIPGLLQTKFMDRIGGPQEVRDGVLDSLSHATPVTAKISWLSSPTLPDSPRRISIEGKPRWIHCTPLLGSDDKVGVWMIVMVEQEHITGNLTRPSELPNTFPSPPPNVMGRSSLDSPVRGGEGARSPKFRPETGKLYAEYLRREGKSHGTEDRVLDAAIGTNEHARLNEPELPKDPVSGDDEYDIARPEQQEQEQMGLDNGAANLPASPAHHNEHNASLPPGTGIGRNIEPVVEDNNNPPSGNQVLPPSGNTRNPARVAGAVRRRDDSEDDAEDERPRRHARRTHQPSSDESGHRDSV</sequence>
<feature type="compositionally biased region" description="Polar residues" evidence="4">
    <location>
        <begin position="664"/>
        <end position="683"/>
    </location>
</feature>
<dbReference type="Proteomes" id="UP000729357">
    <property type="component" value="Unassembled WGS sequence"/>
</dbReference>
<feature type="compositionally biased region" description="Low complexity" evidence="4">
    <location>
        <begin position="360"/>
        <end position="369"/>
    </location>
</feature>
<name>A0A9P8G285_AURME</name>
<feature type="region of interest" description="Disordered" evidence="4">
    <location>
        <begin position="354"/>
        <end position="374"/>
    </location>
</feature>
<dbReference type="AlphaFoldDB" id="A0A9P8G285"/>
<reference evidence="6" key="2">
    <citation type="submission" date="2021-08" db="EMBL/GenBank/DDBJ databases">
        <authorList>
            <person name="Gostincar C."/>
            <person name="Sun X."/>
            <person name="Song Z."/>
            <person name="Gunde-Cimerman N."/>
        </authorList>
    </citation>
    <scope>NUCLEOTIDE SEQUENCE</scope>
    <source>
        <strain evidence="6">EXF-9298</strain>
    </source>
</reference>
<evidence type="ECO:0000256" key="4">
    <source>
        <dbReference type="SAM" id="MobiDB-lite"/>
    </source>
</evidence>
<dbReference type="SUPFAM" id="SSF55785">
    <property type="entry name" value="PYP-like sensor domain (PAS domain)"/>
    <property type="match status" value="1"/>
</dbReference>
<feature type="compositionally biased region" description="Polar residues" evidence="4">
    <location>
        <begin position="30"/>
        <end position="39"/>
    </location>
</feature>
<feature type="domain" description="PAC" evidence="5">
    <location>
        <begin position="256"/>
        <end position="310"/>
    </location>
</feature>
<dbReference type="PANTHER" id="PTHR47429:SF9">
    <property type="entry name" value="PAS DOMAIN-CONTAINING PROTEIN"/>
    <property type="match status" value="1"/>
</dbReference>
<dbReference type="Gene3D" id="3.30.450.20">
    <property type="entry name" value="PAS domain"/>
    <property type="match status" value="1"/>
</dbReference>
<feature type="compositionally biased region" description="Polar residues" evidence="4">
    <location>
        <begin position="1"/>
        <end position="13"/>
    </location>
</feature>
<gene>
    <name evidence="6" type="ORF">KCU98_g2429</name>
</gene>
<dbReference type="EMBL" id="JAHFXS010000133">
    <property type="protein sequence ID" value="KAG9988688.1"/>
    <property type="molecule type" value="Genomic_DNA"/>
</dbReference>
<dbReference type="PANTHER" id="PTHR47429">
    <property type="entry name" value="PROTEIN TWIN LOV 1"/>
    <property type="match status" value="1"/>
</dbReference>
<feature type="region of interest" description="Disordered" evidence="4">
    <location>
        <begin position="629"/>
        <end position="727"/>
    </location>
</feature>
<organism evidence="6 7">
    <name type="scientific">Aureobasidium melanogenum</name>
    <name type="common">Aureobasidium pullulans var. melanogenum</name>
    <dbReference type="NCBI Taxonomy" id="46634"/>
    <lineage>
        <taxon>Eukaryota</taxon>
        <taxon>Fungi</taxon>
        <taxon>Dikarya</taxon>
        <taxon>Ascomycota</taxon>
        <taxon>Pezizomycotina</taxon>
        <taxon>Dothideomycetes</taxon>
        <taxon>Dothideomycetidae</taxon>
        <taxon>Dothideales</taxon>
        <taxon>Saccotheciaceae</taxon>
        <taxon>Aureobasidium</taxon>
    </lineage>
</organism>
<evidence type="ECO:0000259" key="5">
    <source>
        <dbReference type="PROSITE" id="PS50113"/>
    </source>
</evidence>
<dbReference type="InterPro" id="IPR000700">
    <property type="entry name" value="PAS-assoc_C"/>
</dbReference>
<comment type="caution">
    <text evidence="6">The sequence shown here is derived from an EMBL/GenBank/DDBJ whole genome shotgun (WGS) entry which is preliminary data.</text>
</comment>
<evidence type="ECO:0000256" key="3">
    <source>
        <dbReference type="ARBA" id="ARBA00022991"/>
    </source>
</evidence>
<dbReference type="PROSITE" id="PS50113">
    <property type="entry name" value="PAC"/>
    <property type="match status" value="1"/>
</dbReference>